<sequence length="302" mass="33793">MLSPLVPLLSANIQVVKIINASPNAGPLTLHPAPPPSADPADLEENNLEEDKEVIMRRAREQVRRIKERKAEEAARRKAAEEAAKKKEAAARAGAVRKKAAQETQEWVIRAQQQEDKVVERRRLLANAATTRSQRGTSPSEISASPRRPVVEIRRMMKGKGKAKAQPIGGDPNDSNEEERTPCKRCRSKKFSCQMQAGKRSSLICKPCRNAKVWCSYTGQPSMVKQKGGGSPTSEHLGVLESQMAQLLAENWQLREGQGKANTYHHHFNQKLDWLMMEAARRRNARAQAIRTAKEEKEASRQ</sequence>
<dbReference type="EMBL" id="BDGU01000281">
    <property type="protein sequence ID" value="GAW05890.1"/>
    <property type="molecule type" value="Genomic_DNA"/>
</dbReference>
<comment type="caution">
    <text evidence="2">The sequence shown here is derived from an EMBL/GenBank/DDBJ whole genome shotgun (WGS) entry which is preliminary data.</text>
</comment>
<dbReference type="GO" id="GO:0008270">
    <property type="term" value="F:zinc ion binding"/>
    <property type="evidence" value="ECO:0007669"/>
    <property type="project" value="InterPro"/>
</dbReference>
<reference evidence="2 3" key="1">
    <citation type="submission" date="2016-08" db="EMBL/GenBank/DDBJ databases">
        <authorList>
            <consortium name="Lentinula edodes genome sequencing consortium"/>
            <person name="Sakamoto Y."/>
            <person name="Nakade K."/>
            <person name="Sato S."/>
            <person name="Yoshida Y."/>
            <person name="Miyazaki K."/>
            <person name="Natsume S."/>
            <person name="Konno N."/>
        </authorList>
    </citation>
    <scope>NUCLEOTIDE SEQUENCE [LARGE SCALE GENOMIC DNA]</scope>
    <source>
        <strain evidence="2 3">NBRC 111202</strain>
    </source>
</reference>
<feature type="region of interest" description="Disordered" evidence="1">
    <location>
        <begin position="24"/>
        <end position="51"/>
    </location>
</feature>
<feature type="region of interest" description="Disordered" evidence="1">
    <location>
        <begin position="63"/>
        <end position="100"/>
    </location>
</feature>
<name>A0A1Q3EFB4_LENED</name>
<evidence type="ECO:0000313" key="3">
    <source>
        <dbReference type="Proteomes" id="UP000188533"/>
    </source>
</evidence>
<dbReference type="GO" id="GO:0000981">
    <property type="term" value="F:DNA-binding transcription factor activity, RNA polymerase II-specific"/>
    <property type="evidence" value="ECO:0007669"/>
    <property type="project" value="InterPro"/>
</dbReference>
<keyword evidence="3" id="KW-1185">Reference proteome</keyword>
<dbReference type="InterPro" id="IPR036864">
    <property type="entry name" value="Zn2-C6_fun-type_DNA-bd_sf"/>
</dbReference>
<feature type="region of interest" description="Disordered" evidence="1">
    <location>
        <begin position="158"/>
        <end position="183"/>
    </location>
</feature>
<reference evidence="2 3" key="2">
    <citation type="submission" date="2017-02" db="EMBL/GenBank/DDBJ databases">
        <title>A genome survey and senescence transcriptome analysis in Lentinula edodes.</title>
        <authorList>
            <person name="Sakamoto Y."/>
            <person name="Nakade K."/>
            <person name="Sato S."/>
            <person name="Yoshida Y."/>
            <person name="Miyazaki K."/>
            <person name="Natsume S."/>
            <person name="Konno N."/>
        </authorList>
    </citation>
    <scope>NUCLEOTIDE SEQUENCE [LARGE SCALE GENOMIC DNA]</scope>
    <source>
        <strain evidence="2 3">NBRC 111202</strain>
    </source>
</reference>
<feature type="compositionally biased region" description="Basic and acidic residues" evidence="1">
    <location>
        <begin position="63"/>
        <end position="90"/>
    </location>
</feature>
<dbReference type="SUPFAM" id="SSF57701">
    <property type="entry name" value="Zn2/Cys6 DNA-binding domain"/>
    <property type="match status" value="1"/>
</dbReference>
<organism evidence="2 3">
    <name type="scientific">Lentinula edodes</name>
    <name type="common">Shiitake mushroom</name>
    <name type="synonym">Lentinus edodes</name>
    <dbReference type="NCBI Taxonomy" id="5353"/>
    <lineage>
        <taxon>Eukaryota</taxon>
        <taxon>Fungi</taxon>
        <taxon>Dikarya</taxon>
        <taxon>Basidiomycota</taxon>
        <taxon>Agaricomycotina</taxon>
        <taxon>Agaricomycetes</taxon>
        <taxon>Agaricomycetidae</taxon>
        <taxon>Agaricales</taxon>
        <taxon>Marasmiineae</taxon>
        <taxon>Omphalotaceae</taxon>
        <taxon>Lentinula</taxon>
    </lineage>
</organism>
<dbReference type="AlphaFoldDB" id="A0A1Q3EFB4"/>
<dbReference type="Gene3D" id="4.10.240.10">
    <property type="entry name" value="Zn(2)-C6 fungal-type DNA-binding domain"/>
    <property type="match status" value="1"/>
</dbReference>
<feature type="compositionally biased region" description="Acidic residues" evidence="1">
    <location>
        <begin position="41"/>
        <end position="51"/>
    </location>
</feature>
<dbReference type="Proteomes" id="UP000188533">
    <property type="component" value="Unassembled WGS sequence"/>
</dbReference>
<evidence type="ECO:0000313" key="2">
    <source>
        <dbReference type="EMBL" id="GAW05890.1"/>
    </source>
</evidence>
<proteinExistence type="predicted"/>
<protein>
    <recommendedName>
        <fullName evidence="4">Zn(2)-C6 fungal-type domain-containing protein</fullName>
    </recommendedName>
</protein>
<accession>A0A1Q3EFB4</accession>
<evidence type="ECO:0000256" key="1">
    <source>
        <dbReference type="SAM" id="MobiDB-lite"/>
    </source>
</evidence>
<evidence type="ECO:0008006" key="4">
    <source>
        <dbReference type="Google" id="ProtNLM"/>
    </source>
</evidence>
<gene>
    <name evidence="2" type="ORF">LENED_007777</name>
</gene>